<gene>
    <name evidence="12" type="ORF">DC430_15445</name>
</gene>
<evidence type="ECO:0000256" key="10">
    <source>
        <dbReference type="SAM" id="Coils"/>
    </source>
</evidence>
<feature type="coiled-coil region" evidence="10">
    <location>
        <begin position="161"/>
        <end position="188"/>
    </location>
</feature>
<evidence type="ECO:0000256" key="3">
    <source>
        <dbReference type="ARBA" id="ARBA00022448"/>
    </source>
</evidence>
<evidence type="ECO:0000313" key="12">
    <source>
        <dbReference type="EMBL" id="PVE52243.1"/>
    </source>
</evidence>
<reference evidence="12 13" key="1">
    <citation type="submission" date="2018-04" db="EMBL/GenBank/DDBJ databases">
        <authorList>
            <person name="Hagen T."/>
        </authorList>
    </citation>
    <scope>NUCLEOTIDE SEQUENCE [LARGE SCALE GENOMIC DNA]</scope>
    <source>
        <strain evidence="12 13">TPD7009</strain>
    </source>
</reference>
<evidence type="ECO:0000256" key="6">
    <source>
        <dbReference type="ARBA" id="ARBA00022692"/>
    </source>
</evidence>
<sequence length="430" mass="46958">MEPTSKPPSPTIRITAWLFVVMFLIIATGSFVATIEIVARGTGRVIPSGRVQNIQPLTDGKIGKILVAEAQTVKAGDILIRQDTAAAESTIKKIEADIERYERDAQVARAIVAPLSGSAMSAEKLPDEGREVNVVAPEAELLVQTVLSALRDQVLQIDAQIDRIHKTRKAQEARLTQAQADLEIVQATFKASDSLRKQGSISEFDYRTRQRELKASEGDVTVAEGRLGELDGEEAVLVRQKASLFSTTQSTYRKQLNDAEIGLQTSNAELKAAEIQLEGLTIKSPTNGKVEKLTVHTVGGFVEAGENLMSIVPSDGKIEIEAFFENRDVGFISPGQKAFIKFDAFPPERFGMVFGKVANVGADAREGAAGKWVYAVRIELDQSKIFSSGRELAFMPGMTATIDVITGERRLISYFFEPIVKVLQDSFGER</sequence>
<comment type="subcellular location">
    <subcellularLocation>
        <location evidence="1 9">Cell inner membrane</location>
        <topology evidence="1 9">Single-pass membrane protein</topology>
    </subcellularLocation>
</comment>
<keyword evidence="10" id="KW-0175">Coiled coil</keyword>
<dbReference type="GO" id="GO:0005886">
    <property type="term" value="C:plasma membrane"/>
    <property type="evidence" value="ECO:0007669"/>
    <property type="project" value="UniProtKB-SubCell"/>
</dbReference>
<feature type="transmembrane region" description="Helical" evidence="9">
    <location>
        <begin position="14"/>
        <end position="39"/>
    </location>
</feature>
<dbReference type="PRINTS" id="PR01490">
    <property type="entry name" value="RTXTOXIND"/>
</dbReference>
<feature type="coiled-coil region" evidence="10">
    <location>
        <begin position="256"/>
        <end position="283"/>
    </location>
</feature>
<organism evidence="12 13">
    <name type="scientific">Rhizobium rhizogenes</name>
    <name type="common">Agrobacterium rhizogenes</name>
    <dbReference type="NCBI Taxonomy" id="359"/>
    <lineage>
        <taxon>Bacteria</taxon>
        <taxon>Pseudomonadati</taxon>
        <taxon>Pseudomonadota</taxon>
        <taxon>Alphaproteobacteria</taxon>
        <taxon>Hyphomicrobiales</taxon>
        <taxon>Rhizobiaceae</taxon>
        <taxon>Rhizobium/Agrobacterium group</taxon>
        <taxon>Rhizobium</taxon>
    </lineage>
</organism>
<keyword evidence="5 9" id="KW-0997">Cell inner membrane</keyword>
<dbReference type="Gene3D" id="1.10.287.470">
    <property type="entry name" value="Helix hairpin bin"/>
    <property type="match status" value="1"/>
</dbReference>
<dbReference type="PANTHER" id="PTHR30386">
    <property type="entry name" value="MEMBRANE FUSION SUBUNIT OF EMRAB-TOLC MULTIDRUG EFFLUX PUMP"/>
    <property type="match status" value="1"/>
</dbReference>
<evidence type="ECO:0000256" key="7">
    <source>
        <dbReference type="ARBA" id="ARBA00022989"/>
    </source>
</evidence>
<protein>
    <recommendedName>
        <fullName evidence="9">Membrane fusion protein (MFP) family protein</fullName>
    </recommendedName>
</protein>
<evidence type="ECO:0000256" key="1">
    <source>
        <dbReference type="ARBA" id="ARBA00004377"/>
    </source>
</evidence>
<feature type="domain" description="AprE-like beta-barrel" evidence="11">
    <location>
        <begin position="320"/>
        <end position="407"/>
    </location>
</feature>
<dbReference type="Gene3D" id="2.40.50.100">
    <property type="match status" value="1"/>
</dbReference>
<evidence type="ECO:0000313" key="13">
    <source>
        <dbReference type="Proteomes" id="UP000244335"/>
    </source>
</evidence>
<keyword evidence="6 9" id="KW-0812">Transmembrane</keyword>
<comment type="caution">
    <text evidence="12">The sequence shown here is derived from an EMBL/GenBank/DDBJ whole genome shotgun (WGS) entry which is preliminary data.</text>
</comment>
<keyword evidence="7 9" id="KW-1133">Transmembrane helix</keyword>
<dbReference type="InterPro" id="IPR058982">
    <property type="entry name" value="Beta-barrel_AprE"/>
</dbReference>
<dbReference type="InterPro" id="IPR010129">
    <property type="entry name" value="T1SS_HlyD"/>
</dbReference>
<dbReference type="RefSeq" id="WP_116494803.1">
    <property type="nucleotide sequence ID" value="NZ_QDFR01000005.1"/>
</dbReference>
<name>A0AA92C1J5_RHIRH</name>
<dbReference type="InterPro" id="IPR050739">
    <property type="entry name" value="MFP"/>
</dbReference>
<keyword evidence="3 9" id="KW-0813">Transport</keyword>
<evidence type="ECO:0000256" key="9">
    <source>
        <dbReference type="RuleBase" id="RU365093"/>
    </source>
</evidence>
<evidence type="ECO:0000256" key="2">
    <source>
        <dbReference type="ARBA" id="ARBA00009477"/>
    </source>
</evidence>
<dbReference type="SUPFAM" id="SSF111369">
    <property type="entry name" value="HlyD-like secretion proteins"/>
    <property type="match status" value="2"/>
</dbReference>
<dbReference type="Proteomes" id="UP000244335">
    <property type="component" value="Unassembled WGS sequence"/>
</dbReference>
<evidence type="ECO:0000259" key="11">
    <source>
        <dbReference type="Pfam" id="PF26002"/>
    </source>
</evidence>
<dbReference type="PANTHER" id="PTHR30386:SF26">
    <property type="entry name" value="TRANSPORT PROTEIN COMB"/>
    <property type="match status" value="1"/>
</dbReference>
<evidence type="ECO:0000256" key="8">
    <source>
        <dbReference type="ARBA" id="ARBA00023136"/>
    </source>
</evidence>
<dbReference type="Gene3D" id="2.40.30.170">
    <property type="match status" value="1"/>
</dbReference>
<comment type="similarity">
    <text evidence="2 9">Belongs to the membrane fusion protein (MFP) (TC 8.A.1) family.</text>
</comment>
<dbReference type="AlphaFoldDB" id="A0AA92C1J5"/>
<proteinExistence type="inferred from homology"/>
<keyword evidence="8 9" id="KW-0472">Membrane</keyword>
<evidence type="ECO:0000256" key="5">
    <source>
        <dbReference type="ARBA" id="ARBA00022519"/>
    </source>
</evidence>
<feature type="coiled-coil region" evidence="10">
    <location>
        <begin position="84"/>
        <end position="111"/>
    </location>
</feature>
<accession>A0AA92C1J5</accession>
<evidence type="ECO:0000256" key="4">
    <source>
        <dbReference type="ARBA" id="ARBA00022475"/>
    </source>
</evidence>
<dbReference type="Pfam" id="PF26002">
    <property type="entry name" value="Beta-barrel_AprE"/>
    <property type="match status" value="1"/>
</dbReference>
<dbReference type="EMBL" id="QDFR01000005">
    <property type="protein sequence ID" value="PVE52243.1"/>
    <property type="molecule type" value="Genomic_DNA"/>
</dbReference>
<dbReference type="GO" id="GO:0015031">
    <property type="term" value="P:protein transport"/>
    <property type="evidence" value="ECO:0007669"/>
    <property type="project" value="InterPro"/>
</dbReference>
<dbReference type="NCBIfam" id="TIGR01843">
    <property type="entry name" value="type_I_hlyD"/>
    <property type="match status" value="1"/>
</dbReference>
<keyword evidence="4 9" id="KW-1003">Cell membrane</keyword>